<evidence type="ECO:0000259" key="5">
    <source>
        <dbReference type="PROSITE" id="PS50109"/>
    </source>
</evidence>
<dbReference type="PANTHER" id="PTHR43065:SF42">
    <property type="entry name" value="TWO-COMPONENT SENSOR PPRA"/>
    <property type="match status" value="1"/>
</dbReference>
<dbReference type="PROSITE" id="PS50113">
    <property type="entry name" value="PAC"/>
    <property type="match status" value="1"/>
</dbReference>
<dbReference type="Gene3D" id="3.30.565.10">
    <property type="entry name" value="Histidine kinase-like ATPase, C-terminal domain"/>
    <property type="match status" value="1"/>
</dbReference>
<keyword evidence="8" id="KW-0418">Kinase</keyword>
<dbReference type="SMART" id="SM00448">
    <property type="entry name" value="REC"/>
    <property type="match status" value="1"/>
</dbReference>
<gene>
    <name evidence="8" type="ORF">HD841_003676</name>
</gene>
<reference evidence="8 9" key="1">
    <citation type="submission" date="2020-07" db="EMBL/GenBank/DDBJ databases">
        <authorList>
            <person name="Partida-Martinez L."/>
            <person name="Huntemann M."/>
            <person name="Clum A."/>
            <person name="Wang J."/>
            <person name="Palaniappan K."/>
            <person name="Ritter S."/>
            <person name="Chen I.-M."/>
            <person name="Stamatis D."/>
            <person name="Reddy T."/>
            <person name="O'Malley R."/>
            <person name="Daum C."/>
            <person name="Shapiro N."/>
            <person name="Ivanova N."/>
            <person name="Kyrpides N."/>
            <person name="Woyke T."/>
        </authorList>
    </citation>
    <scope>NUCLEOTIDE SEQUENCE [LARGE SCALE GENOMIC DNA]</scope>
    <source>
        <strain evidence="8 9">AS2.3</strain>
    </source>
</reference>
<dbReference type="InterPro" id="IPR004358">
    <property type="entry name" value="Sig_transdc_His_kin-like_C"/>
</dbReference>
<evidence type="ECO:0000256" key="1">
    <source>
        <dbReference type="ARBA" id="ARBA00000085"/>
    </source>
</evidence>
<dbReference type="InterPro" id="IPR036890">
    <property type="entry name" value="HATPase_C_sf"/>
</dbReference>
<dbReference type="PROSITE" id="PS50109">
    <property type="entry name" value="HIS_KIN"/>
    <property type="match status" value="1"/>
</dbReference>
<dbReference type="InterPro" id="IPR003661">
    <property type="entry name" value="HisK_dim/P_dom"/>
</dbReference>
<dbReference type="SUPFAM" id="SSF52172">
    <property type="entry name" value="CheY-like"/>
    <property type="match status" value="1"/>
</dbReference>
<evidence type="ECO:0000313" key="8">
    <source>
        <dbReference type="EMBL" id="NYD91857.1"/>
    </source>
</evidence>
<dbReference type="AlphaFoldDB" id="A0A7Y9FRH0"/>
<dbReference type="EMBL" id="JACCBY010000007">
    <property type="protein sequence ID" value="NYD91857.1"/>
    <property type="molecule type" value="Genomic_DNA"/>
</dbReference>
<dbReference type="InterPro" id="IPR011006">
    <property type="entry name" value="CheY-like_superfamily"/>
</dbReference>
<dbReference type="InterPro" id="IPR000700">
    <property type="entry name" value="PAS-assoc_C"/>
</dbReference>
<dbReference type="CDD" id="cd00082">
    <property type="entry name" value="HisKA"/>
    <property type="match status" value="1"/>
</dbReference>
<dbReference type="PROSITE" id="PS50110">
    <property type="entry name" value="RESPONSE_REGULATORY"/>
    <property type="match status" value="1"/>
</dbReference>
<dbReference type="Pfam" id="PF02518">
    <property type="entry name" value="HATPase_c"/>
    <property type="match status" value="1"/>
</dbReference>
<sequence length="659" mass="69865">MDDRVLILAPRGRDAFVAADLLRRGAIAAEIVPDLATLVTELARGVAAVLITEEALAAEDRSALSAWVAAQPTWSDLPFVMLANGGRAPRSAAAARRLDDLGNVVMLERPLHAEAMLGAVRSAIKARQRQYEVRSAAATLEEAVAQRTAELEAARDSLEFALEAAGMGSWDLDVATGDIRRSPRHDEIFGYGAPQPQWSVERLIGHVDPAQRDEIAAAMADAARTGALDIECAILGADGSRRWISKKGRMRFAADGTPERMTGVVADITTRKEADAQLAQAQKMDAIGQLTGGVAHDFNNLLTPIVGSLDLVRRRHKDDERTQRMVGGAMQAAERAATLTQRLLAFARRQALQPKAVDVGALIEGLVDLIRRSLGPTIKVVIESVDDLPSARVDPNQLELALLNLAINARDAMPGGGQLTITVGGATVDDRNAIGLSAGRYVRILASDTGIGMDKATLARATEPFFSTKGVGKGTGLGLSMIHGLAAQSGGTLTLASEPGRGTRVELWLPATQEEPAEVADHHNEPVTARRAAKILLVDDEDIVRFATADMLRDIGYQVVEAASGSQALAAIRGGVDVDLLVTDYLMPGITGAALITELRATGHTLPALLITGYAATGADVPGDVPRLAKPFRQVDLAARVDALLHQPPKSAKALRVVR</sequence>
<feature type="domain" description="Response regulatory" evidence="6">
    <location>
        <begin position="534"/>
        <end position="645"/>
    </location>
</feature>
<evidence type="ECO:0000259" key="6">
    <source>
        <dbReference type="PROSITE" id="PS50110"/>
    </source>
</evidence>
<feature type="modified residue" description="4-aspartylphosphate" evidence="4">
    <location>
        <position position="584"/>
    </location>
</feature>
<dbReference type="Gene3D" id="1.10.287.130">
    <property type="match status" value="1"/>
</dbReference>
<dbReference type="InterPro" id="IPR036097">
    <property type="entry name" value="HisK_dim/P_sf"/>
</dbReference>
<accession>A0A7Y9FRH0</accession>
<feature type="domain" description="PAC" evidence="7">
    <location>
        <begin position="228"/>
        <end position="280"/>
    </location>
</feature>
<proteinExistence type="predicted"/>
<comment type="caution">
    <text evidence="8">The sequence shown here is derived from an EMBL/GenBank/DDBJ whole genome shotgun (WGS) entry which is preliminary data.</text>
</comment>
<dbReference type="Proteomes" id="UP000517753">
    <property type="component" value="Unassembled WGS sequence"/>
</dbReference>
<dbReference type="SUPFAM" id="SSF55874">
    <property type="entry name" value="ATPase domain of HSP90 chaperone/DNA topoisomerase II/histidine kinase"/>
    <property type="match status" value="1"/>
</dbReference>
<dbReference type="SUPFAM" id="SSF55785">
    <property type="entry name" value="PYP-like sensor domain (PAS domain)"/>
    <property type="match status" value="1"/>
</dbReference>
<dbReference type="PANTHER" id="PTHR43065">
    <property type="entry name" value="SENSOR HISTIDINE KINASE"/>
    <property type="match status" value="1"/>
</dbReference>
<dbReference type="Gene3D" id="3.40.50.2300">
    <property type="match status" value="1"/>
</dbReference>
<organism evidence="8 9">
    <name type="scientific">Sphingomonas melonis</name>
    <dbReference type="NCBI Taxonomy" id="152682"/>
    <lineage>
        <taxon>Bacteria</taxon>
        <taxon>Pseudomonadati</taxon>
        <taxon>Pseudomonadota</taxon>
        <taxon>Alphaproteobacteria</taxon>
        <taxon>Sphingomonadales</taxon>
        <taxon>Sphingomonadaceae</taxon>
        <taxon>Sphingomonas</taxon>
    </lineage>
</organism>
<protein>
    <recommendedName>
        <fullName evidence="2">histidine kinase</fullName>
        <ecNumber evidence="2">2.7.13.3</ecNumber>
    </recommendedName>
</protein>
<evidence type="ECO:0000313" key="9">
    <source>
        <dbReference type="Proteomes" id="UP000517753"/>
    </source>
</evidence>
<dbReference type="Gene3D" id="2.10.70.100">
    <property type="match status" value="1"/>
</dbReference>
<dbReference type="Pfam" id="PF08447">
    <property type="entry name" value="PAS_3"/>
    <property type="match status" value="1"/>
</dbReference>
<reference evidence="8 9" key="2">
    <citation type="submission" date="2020-08" db="EMBL/GenBank/DDBJ databases">
        <title>The Agave Microbiome: Exploring the role of microbial communities in plant adaptations to desert environments.</title>
        <authorList>
            <person name="Partida-Martinez L.P."/>
        </authorList>
    </citation>
    <scope>NUCLEOTIDE SEQUENCE [LARGE SCALE GENOMIC DNA]</scope>
    <source>
        <strain evidence="8 9">AS2.3</strain>
    </source>
</reference>
<dbReference type="EC" id="2.7.13.3" evidence="2"/>
<comment type="catalytic activity">
    <reaction evidence="1">
        <text>ATP + protein L-histidine = ADP + protein N-phospho-L-histidine.</text>
        <dbReference type="EC" id="2.7.13.3"/>
    </reaction>
</comment>
<keyword evidence="9" id="KW-1185">Reference proteome</keyword>
<dbReference type="SMART" id="SM00387">
    <property type="entry name" value="HATPase_c"/>
    <property type="match status" value="1"/>
</dbReference>
<dbReference type="GO" id="GO:0000155">
    <property type="term" value="F:phosphorelay sensor kinase activity"/>
    <property type="evidence" value="ECO:0007669"/>
    <property type="project" value="InterPro"/>
</dbReference>
<dbReference type="Pfam" id="PF00512">
    <property type="entry name" value="HisKA"/>
    <property type="match status" value="1"/>
</dbReference>
<dbReference type="SMART" id="SM00388">
    <property type="entry name" value="HisKA"/>
    <property type="match status" value="1"/>
</dbReference>
<dbReference type="Gene3D" id="3.30.450.20">
    <property type="entry name" value="PAS domain"/>
    <property type="match status" value="1"/>
</dbReference>
<keyword evidence="3 4" id="KW-0597">Phosphoprotein</keyword>
<dbReference type="PRINTS" id="PR00344">
    <property type="entry name" value="BCTRLSENSOR"/>
</dbReference>
<name>A0A7Y9FRH0_9SPHN</name>
<dbReference type="InterPro" id="IPR003594">
    <property type="entry name" value="HATPase_dom"/>
</dbReference>
<dbReference type="InterPro" id="IPR001789">
    <property type="entry name" value="Sig_transdc_resp-reg_receiver"/>
</dbReference>
<dbReference type="InterPro" id="IPR013655">
    <property type="entry name" value="PAS_fold_3"/>
</dbReference>
<evidence type="ECO:0000256" key="4">
    <source>
        <dbReference type="PROSITE-ProRule" id="PRU00169"/>
    </source>
</evidence>
<dbReference type="InterPro" id="IPR035965">
    <property type="entry name" value="PAS-like_dom_sf"/>
</dbReference>
<evidence type="ECO:0000256" key="2">
    <source>
        <dbReference type="ARBA" id="ARBA00012438"/>
    </source>
</evidence>
<dbReference type="RefSeq" id="WP_179510256.1">
    <property type="nucleotide sequence ID" value="NZ_JACCBY010000007.1"/>
</dbReference>
<keyword evidence="8" id="KW-0808">Transferase</keyword>
<dbReference type="SUPFAM" id="SSF47384">
    <property type="entry name" value="Homodimeric domain of signal transducing histidine kinase"/>
    <property type="match status" value="1"/>
</dbReference>
<dbReference type="InterPro" id="IPR005467">
    <property type="entry name" value="His_kinase_dom"/>
</dbReference>
<feature type="domain" description="Histidine kinase" evidence="5">
    <location>
        <begin position="293"/>
        <end position="513"/>
    </location>
</feature>
<evidence type="ECO:0000259" key="7">
    <source>
        <dbReference type="PROSITE" id="PS50113"/>
    </source>
</evidence>
<evidence type="ECO:0000256" key="3">
    <source>
        <dbReference type="ARBA" id="ARBA00022553"/>
    </source>
</evidence>
<dbReference type="Pfam" id="PF00072">
    <property type="entry name" value="Response_reg"/>
    <property type="match status" value="1"/>
</dbReference>